<keyword evidence="1" id="KW-0732">Signal</keyword>
<protein>
    <submittedName>
        <fullName evidence="2">Antitoxin component YwqK of the YwqJK toxin-antitoxin module</fullName>
    </submittedName>
</protein>
<dbReference type="Pfam" id="PF07661">
    <property type="entry name" value="MORN_2"/>
    <property type="match status" value="1"/>
</dbReference>
<accession>A0A1M6LBT0</accession>
<dbReference type="Proteomes" id="UP000184192">
    <property type="component" value="Unassembled WGS sequence"/>
</dbReference>
<feature type="chain" id="PRO_5009919207" evidence="1">
    <location>
        <begin position="24"/>
        <end position="371"/>
    </location>
</feature>
<evidence type="ECO:0000256" key="1">
    <source>
        <dbReference type="SAM" id="SignalP"/>
    </source>
</evidence>
<dbReference type="Gene3D" id="2.20.110.10">
    <property type="entry name" value="Histone H3 K4-specific methyltransferase SET7/9 N-terminal domain"/>
    <property type="match status" value="3"/>
</dbReference>
<proteinExistence type="predicted"/>
<dbReference type="InterPro" id="IPR011652">
    <property type="entry name" value="MORN_2"/>
</dbReference>
<gene>
    <name evidence="2" type="ORF">SAMN05444350_14622</name>
</gene>
<evidence type="ECO:0000313" key="2">
    <source>
        <dbReference type="EMBL" id="SHJ68681.1"/>
    </source>
</evidence>
<name>A0A1M6LBT0_9BACE</name>
<keyword evidence="3" id="KW-1185">Reference proteome</keyword>
<reference evidence="3" key="1">
    <citation type="submission" date="2016-11" db="EMBL/GenBank/DDBJ databases">
        <authorList>
            <person name="Varghese N."/>
            <person name="Submissions S."/>
        </authorList>
    </citation>
    <scope>NUCLEOTIDE SEQUENCE [LARGE SCALE GENOMIC DNA]</scope>
    <source>
        <strain evidence="3">DSM 26884</strain>
    </source>
</reference>
<dbReference type="AlphaFoldDB" id="A0A1M6LBT0"/>
<organism evidence="2 3">
    <name type="scientific">Bacteroides stercorirosoris</name>
    <dbReference type="NCBI Taxonomy" id="871324"/>
    <lineage>
        <taxon>Bacteria</taxon>
        <taxon>Pseudomonadati</taxon>
        <taxon>Bacteroidota</taxon>
        <taxon>Bacteroidia</taxon>
        <taxon>Bacteroidales</taxon>
        <taxon>Bacteroidaceae</taxon>
        <taxon>Bacteroides</taxon>
    </lineage>
</organism>
<dbReference type="PANTHER" id="PTHR33706">
    <property type="entry name" value="MORN VARIANT REPEAT PROTEIN"/>
    <property type="match status" value="1"/>
</dbReference>
<dbReference type="PANTHER" id="PTHR33706:SF1">
    <property type="entry name" value="TPR REPEAT PROTEIN"/>
    <property type="match status" value="1"/>
</dbReference>
<dbReference type="EMBL" id="FQZN01000046">
    <property type="protein sequence ID" value="SHJ68681.1"/>
    <property type="molecule type" value="Genomic_DNA"/>
</dbReference>
<evidence type="ECO:0000313" key="3">
    <source>
        <dbReference type="Proteomes" id="UP000184192"/>
    </source>
</evidence>
<sequence length="371" mass="43203">MSMTMKKVLAICLLLVCTFPLLAQKLYQVNEVSEINLGDGRFLYRDAKKEKPLNGEFRIIDGYRSQYVQAEFKEGMFDGKYQEYSRNALRREGSYKEGRKNGLFREYVGGALTQEYTFRNDTLDGAVISYFQNGKVSRSAFFKNGREHGNFKEYNHETGEVRSDNNYEDGLEHGRQWAYLQARYDYTRTYTCEHGKRMGKYEERFADTDTPKVLGQYENGMKTGCWLEFNDLGDTLSVENYANDLLDGEKIVFAGGVREEIQHYKAGKKDGLFVLLDYSTGKPKRETNYKNGRKNGTERVWVTSNRNDFIETYTYVNDRRHGPYEAVYQEDKQQSIKAGTLKTKGQYRSDSRSGHWISYDTTGKIEKEWDE</sequence>
<dbReference type="SUPFAM" id="SSF82185">
    <property type="entry name" value="Histone H3 K4-specific methyltransferase SET7/9 N-terminal domain"/>
    <property type="match status" value="3"/>
</dbReference>
<dbReference type="eggNOG" id="COG2849">
    <property type="taxonomic scope" value="Bacteria"/>
</dbReference>
<feature type="signal peptide" evidence="1">
    <location>
        <begin position="1"/>
        <end position="23"/>
    </location>
</feature>